<dbReference type="PANTHER" id="PTHR12358">
    <property type="entry name" value="SPHINGOSINE KINASE"/>
    <property type="match status" value="1"/>
</dbReference>
<dbReference type="OMA" id="WDTHPLS"/>
<dbReference type="InterPro" id="IPR057465">
    <property type="entry name" value="CERK_PH"/>
</dbReference>
<sequence length="514" mass="57439">MGESRLESLLQLRSCEVQLTLSGNSLSWTFQKGRFCWGRRGPTVSIPVNEIVKVHQGDTKQQSKPTDAPSNLFTVYHISRKSDQQWILEASTFTAHSCQEAHDWVMVLQDRIQNCGAERPRKLLIFINPYGGCGKAGRIYINKISPLFQLAGIESDVIETTRANHARDHIMETDLGKYDGVVCVGGDGMFSELLHGVVRRTQSDNKVCENKEGVTLTPCKLRIGIIPAGSTDCVCFATVGINDPVTSALHIIIGDTQPMDVCASYHYGELMRYSVSLIGYGFFGDVLRESETLRCLGPIRYDLSGFKMVLSNRFYRGTVEFLEADDSRSSPRDNTRCRTGCQVCSESSERWKEEGDAESHCCDSDCDTWKKISGSFVAINVTGMSSACPKSQDGLSPTAHLADGTADLILVRECNMFQFVRHLKRHTNKNDQFALPYVEVHRIRAVRFTPEKLDEEEATRRRKGFFSSLCGAQPETSNWNCDGEILDCAQLSVRVHHQLIQLFARGIEGTSCCR</sequence>
<dbReference type="PROSITE" id="PS50146">
    <property type="entry name" value="DAGK"/>
    <property type="match status" value="1"/>
</dbReference>
<dbReference type="STRING" id="8355.A0A1L8F1G5"/>
<dbReference type="RefSeq" id="XP_018088229.1">
    <property type="nucleotide sequence ID" value="XM_018232740.2"/>
</dbReference>
<dbReference type="GO" id="GO:0006672">
    <property type="term" value="P:ceramide metabolic process"/>
    <property type="evidence" value="ECO:0000318"/>
    <property type="project" value="GO_Central"/>
</dbReference>
<organism evidence="1 2">
    <name type="scientific">Xenopus laevis</name>
    <name type="common">African clawed frog</name>
    <dbReference type="NCBI Taxonomy" id="8355"/>
    <lineage>
        <taxon>Eukaryota</taxon>
        <taxon>Metazoa</taxon>
        <taxon>Chordata</taxon>
        <taxon>Craniata</taxon>
        <taxon>Vertebrata</taxon>
        <taxon>Euteleostomi</taxon>
        <taxon>Amphibia</taxon>
        <taxon>Batrachia</taxon>
        <taxon>Anura</taxon>
        <taxon>Pipoidea</taxon>
        <taxon>Pipidae</taxon>
        <taxon>Xenopodinae</taxon>
        <taxon>Xenopus</taxon>
        <taxon>Xenopus</taxon>
    </lineage>
</organism>
<dbReference type="InterPro" id="IPR001206">
    <property type="entry name" value="Diacylglycerol_kinase_cat_dom"/>
</dbReference>
<dbReference type="InterPro" id="IPR001849">
    <property type="entry name" value="PH_domain"/>
</dbReference>
<name>A0A1L8F1G5_XENLA</name>
<protein>
    <submittedName>
        <fullName evidence="2">Ceramide kinase</fullName>
    </submittedName>
</protein>
<dbReference type="Proteomes" id="UP000186698">
    <property type="component" value="Chromosome 8S"/>
</dbReference>
<dbReference type="PaxDb" id="8355-A0A1L8F1G5"/>
<dbReference type="OrthoDB" id="530923at2759"/>
<evidence type="ECO:0000313" key="1">
    <source>
        <dbReference type="Proteomes" id="UP000186698"/>
    </source>
</evidence>
<dbReference type="Pfam" id="PF00781">
    <property type="entry name" value="DAGK_cat"/>
    <property type="match status" value="1"/>
</dbReference>
<dbReference type="AlphaFoldDB" id="A0A1L8F1G5"/>
<dbReference type="GO" id="GO:0001729">
    <property type="term" value="F:ceramide kinase activity"/>
    <property type="evidence" value="ECO:0000318"/>
    <property type="project" value="GO_Central"/>
</dbReference>
<keyword evidence="1" id="KW-1185">Reference proteome</keyword>
<proteinExistence type="predicted"/>
<dbReference type="CTD" id="108699970"/>
<gene>
    <name evidence="2" type="primary">LOC108699970</name>
</gene>
<dbReference type="Pfam" id="PF19280">
    <property type="entry name" value="CERK_C"/>
    <property type="match status" value="1"/>
</dbReference>
<dbReference type="Pfam" id="PF25382">
    <property type="entry name" value="PH_CERK"/>
    <property type="match status" value="1"/>
</dbReference>
<dbReference type="Gene3D" id="3.40.50.10330">
    <property type="entry name" value="Probable inorganic polyphosphate/atp-NAD kinase, domain 1"/>
    <property type="match status" value="1"/>
</dbReference>
<evidence type="ECO:0000313" key="2">
    <source>
        <dbReference type="RefSeq" id="XP_018088229.1"/>
    </source>
</evidence>
<dbReference type="SUPFAM" id="SSF111331">
    <property type="entry name" value="NAD kinase/diacylglycerol kinase-like"/>
    <property type="match status" value="1"/>
</dbReference>
<dbReference type="InterPro" id="IPR017438">
    <property type="entry name" value="ATP-NAD_kinase_N"/>
</dbReference>
<dbReference type="Bgee" id="108699970">
    <property type="expression patterns" value="Expressed in kidney and 8 other cell types or tissues"/>
</dbReference>
<dbReference type="InterPro" id="IPR016064">
    <property type="entry name" value="NAD/diacylglycerol_kinase_sf"/>
</dbReference>
<dbReference type="Gene3D" id="2.60.200.40">
    <property type="match status" value="1"/>
</dbReference>
<accession>A0A1L8F1G5</accession>
<dbReference type="GO" id="GO:0016020">
    <property type="term" value="C:membrane"/>
    <property type="evidence" value="ECO:0007669"/>
    <property type="project" value="GOC"/>
</dbReference>
<dbReference type="KEGG" id="xla:108699970"/>
<dbReference type="SMART" id="SM00233">
    <property type="entry name" value="PH"/>
    <property type="match status" value="1"/>
</dbReference>
<dbReference type="SMART" id="SM00046">
    <property type="entry name" value="DAGKc"/>
    <property type="match status" value="1"/>
</dbReference>
<dbReference type="InterPro" id="IPR050187">
    <property type="entry name" value="Lipid_Phosphate_FormReg"/>
</dbReference>
<dbReference type="InterPro" id="IPR045363">
    <property type="entry name" value="CERK_C"/>
</dbReference>
<keyword evidence="2" id="KW-0808">Transferase</keyword>
<dbReference type="GeneID" id="108699970"/>
<reference evidence="2" key="1">
    <citation type="submission" date="2025-08" db="UniProtKB">
        <authorList>
            <consortium name="RefSeq"/>
        </authorList>
    </citation>
    <scope>IDENTIFICATION</scope>
    <source>
        <strain evidence="2">J_2021</strain>
        <tissue evidence="2">Erythrocytes</tissue>
    </source>
</reference>
<dbReference type="PANTHER" id="PTHR12358:SF95">
    <property type="entry name" value="CERAMIDE KINASE"/>
    <property type="match status" value="1"/>
</dbReference>
<keyword evidence="2" id="KW-0418">Kinase</keyword>